<dbReference type="AlphaFoldDB" id="A0A1D6IR77"/>
<gene>
    <name evidence="1" type="ORF">ZEAMMB73_Zm00001d023262</name>
</gene>
<name>A0A1D6IR77_MAIZE</name>
<proteinExistence type="predicted"/>
<organism evidence="1">
    <name type="scientific">Zea mays</name>
    <name type="common">Maize</name>
    <dbReference type="NCBI Taxonomy" id="4577"/>
    <lineage>
        <taxon>Eukaryota</taxon>
        <taxon>Viridiplantae</taxon>
        <taxon>Streptophyta</taxon>
        <taxon>Embryophyta</taxon>
        <taxon>Tracheophyta</taxon>
        <taxon>Spermatophyta</taxon>
        <taxon>Magnoliopsida</taxon>
        <taxon>Liliopsida</taxon>
        <taxon>Poales</taxon>
        <taxon>Poaceae</taxon>
        <taxon>PACMAD clade</taxon>
        <taxon>Panicoideae</taxon>
        <taxon>Andropogonodae</taxon>
        <taxon>Andropogoneae</taxon>
        <taxon>Tripsacinae</taxon>
        <taxon>Zea</taxon>
    </lineage>
</organism>
<dbReference type="EMBL" id="CM000786">
    <property type="protein sequence ID" value="AQK38752.1"/>
    <property type="molecule type" value="Genomic_DNA"/>
</dbReference>
<evidence type="ECO:0000313" key="1">
    <source>
        <dbReference type="EMBL" id="AQK38752.1"/>
    </source>
</evidence>
<protein>
    <submittedName>
        <fullName evidence="1">Brick3</fullName>
    </submittedName>
</protein>
<accession>A0A1D6IR77</accession>
<reference evidence="1" key="1">
    <citation type="submission" date="2015-12" db="EMBL/GenBank/DDBJ databases">
        <title>Update maize B73 reference genome by single molecule sequencing technologies.</title>
        <authorList>
            <consortium name="Maize Genome Sequencing Project"/>
            <person name="Ware D."/>
        </authorList>
    </citation>
    <scope>NUCLEOTIDE SEQUENCE</scope>
    <source>
        <tissue evidence="1">Seedling</tissue>
    </source>
</reference>
<sequence>MQPNEVADKAIVIMQHAAKQVLGTCKEKLHLGKPLSVFEVKELKEALEAIAEALDQDSLLCQVALDAGAPSLVEDHWDDEGGEAVVAGLPWPESPRPEDFMSLEKHIETYWSVEYDSDNMLPSLSD</sequence>